<comment type="caution">
    <text evidence="1">The sequence shown here is derived from an EMBL/GenBank/DDBJ whole genome shotgun (WGS) entry which is preliminary data.</text>
</comment>
<dbReference type="EMBL" id="QBMC01000094">
    <property type="protein sequence ID" value="PZO15350.1"/>
    <property type="molecule type" value="Genomic_DNA"/>
</dbReference>
<dbReference type="Proteomes" id="UP000249354">
    <property type="component" value="Unassembled WGS sequence"/>
</dbReference>
<name>A0A2W4U8F9_9CYAN</name>
<evidence type="ECO:0000313" key="1">
    <source>
        <dbReference type="EMBL" id="PZO15350.1"/>
    </source>
</evidence>
<proteinExistence type="predicted"/>
<reference evidence="2" key="1">
    <citation type="submission" date="2018-04" db="EMBL/GenBank/DDBJ databases">
        <authorList>
            <person name="Cornet L."/>
        </authorList>
    </citation>
    <scope>NUCLEOTIDE SEQUENCE [LARGE SCALE GENOMIC DNA]</scope>
</reference>
<reference evidence="1 2" key="2">
    <citation type="submission" date="2018-06" db="EMBL/GenBank/DDBJ databases">
        <title>Metagenomic assembly of (sub)arctic Cyanobacteria and their associated microbiome from non-axenic cultures.</title>
        <authorList>
            <person name="Baurain D."/>
        </authorList>
    </citation>
    <scope>NUCLEOTIDE SEQUENCE [LARGE SCALE GENOMIC DNA]</scope>
    <source>
        <strain evidence="1">ULC129bin1</strain>
    </source>
</reference>
<gene>
    <name evidence="1" type="ORF">DCF25_13700</name>
</gene>
<protein>
    <submittedName>
        <fullName evidence="1">Uncharacterized protein</fullName>
    </submittedName>
</protein>
<evidence type="ECO:0000313" key="2">
    <source>
        <dbReference type="Proteomes" id="UP000249354"/>
    </source>
</evidence>
<dbReference type="AlphaFoldDB" id="A0A2W4U8F9"/>
<sequence>MVSKQSVIDIVRSDLGNTPKSEVCVAIVEYVLDPANKNISHLTYSSLRKVANREASDTEFFEAIQYLCGEHVNLLESKFELIQGVSAFDVPKADVKSAQQSGIFIHPETGEAVSDYKKCLFVYFVPTHLSSQIAS</sequence>
<organism evidence="1 2">
    <name type="scientific">Leptolyngbya foveolarum</name>
    <dbReference type="NCBI Taxonomy" id="47253"/>
    <lineage>
        <taxon>Bacteria</taxon>
        <taxon>Bacillati</taxon>
        <taxon>Cyanobacteriota</taxon>
        <taxon>Cyanophyceae</taxon>
        <taxon>Leptolyngbyales</taxon>
        <taxon>Leptolyngbyaceae</taxon>
        <taxon>Leptolyngbya group</taxon>
        <taxon>Leptolyngbya</taxon>
    </lineage>
</organism>
<accession>A0A2W4U8F9</accession>